<protein>
    <recommendedName>
        <fullName evidence="4">Nucleoprotein TPR/MLP1 domain-containing protein</fullName>
    </recommendedName>
</protein>
<feature type="coiled-coil region" evidence="1">
    <location>
        <begin position="712"/>
        <end position="739"/>
    </location>
</feature>
<evidence type="ECO:0000256" key="1">
    <source>
        <dbReference type="SAM" id="Coils"/>
    </source>
</evidence>
<dbReference type="Proteomes" id="UP001159428">
    <property type="component" value="Unassembled WGS sequence"/>
</dbReference>
<dbReference type="Gene3D" id="1.10.287.2610">
    <property type="match status" value="1"/>
</dbReference>
<accession>A0AAU9WNE0</accession>
<evidence type="ECO:0008006" key="4">
    <source>
        <dbReference type="Google" id="ProtNLM"/>
    </source>
</evidence>
<dbReference type="EMBL" id="CALNXJ010000017">
    <property type="protein sequence ID" value="CAH3120165.1"/>
    <property type="molecule type" value="Genomic_DNA"/>
</dbReference>
<dbReference type="AlphaFoldDB" id="A0AAU9WNE0"/>
<evidence type="ECO:0000313" key="2">
    <source>
        <dbReference type="EMBL" id="CAH3120165.1"/>
    </source>
</evidence>
<name>A0AAU9WNE0_9CNID</name>
<dbReference type="SUPFAM" id="SSF57997">
    <property type="entry name" value="Tropomyosin"/>
    <property type="match status" value="1"/>
</dbReference>
<feature type="coiled-coil region" evidence="1">
    <location>
        <begin position="572"/>
        <end position="627"/>
    </location>
</feature>
<reference evidence="2 3" key="1">
    <citation type="submission" date="2022-05" db="EMBL/GenBank/DDBJ databases">
        <authorList>
            <consortium name="Genoscope - CEA"/>
            <person name="William W."/>
        </authorList>
    </citation>
    <scope>NUCLEOTIDE SEQUENCE [LARGE SCALE GENOMIC DNA]</scope>
</reference>
<proteinExistence type="predicted"/>
<feature type="coiled-coil region" evidence="1">
    <location>
        <begin position="775"/>
        <end position="1010"/>
    </location>
</feature>
<gene>
    <name evidence="2" type="ORF">PMEA_00008113</name>
</gene>
<sequence>MSRSSRVESLEETSFSSSIERSVDAADATLHHLASAKETFGDLEAAYRTFKHELEIVKTEHASQINQLQTRLENLQRAKGASDEQLNQTRAECKKYQEELVTIKHTLAERDWEKENLAHEVTSCKNTANVLQKEKEELEKEFASLQQEMASMSTAVIQRATLEDNEQLLAAKQEAAHWEESYNCLLQEKENFQNDLVEIQDKLANIQAEYERSQRELMSCSKNYKIKASKMYFMQLQSATKQRENFKAQLSDSRDELRQNKDTHSLLQKKLLEIQQQADNAKEQFLAKQRQVEKLEVANKDLVSRMEDLKEEMKKQRMSLELHATQKKGVETELNLSQSKVTELDTGLQSVKTEKDDLQRQLFAVSSKLTTTEETNRKILERMKELEMENSKLRDTVSELESEIFAQGRKVSQLGPSYAQAQDDNERLSIKLEESSIKISQLESSYEAVVSEKDGLREELTLSERRITETRSLLQKTEDVCNELEEKMAAMKSQMFKCEGQRESQSKQKANLKAELEEERSKVTKLKAELARIKSRYDEFQRNADLKLKESGNKDKTIENLRASVMAHELKTESLLSEVTKLQAQIEITEEEKRELREETLDAQKRVRDAAAENRQTSEENEKLNLEVQWFYKRLSELQASFNTCEHEKFDFQHQTMALQQKVSRLEAEIDESVKQRSASEIRIQECTATHNAVTQEINLLKSQLLEQQSVNSDLRKDIAEKDALSKQLQEELNVLNVDSDACHKELKNVKNMREMSEKEKKMLHDDLLSKQEEYSRAQALYEATLKRKEQLEAELNTAQNQIANMELSLKRSAAADKARELDHERSRASELAKQLATYKSKVSSLESLSELTKNDIQGVLDELEEAENKMSVLKQELEETVANKEEREQKLSLLEKRNSELEQEVLMCRQIKERSEEELHLMRTRIAKYESQIETIQDQRAQLKEQLDANSAKLVCDKDQIMRLESQVIEEKKIKETVNKEIVRKEQLADELQVKIRSTEAELEKAKNRTYYHKSDK</sequence>
<dbReference type="PANTHER" id="PTHR43941">
    <property type="entry name" value="STRUCTURAL MAINTENANCE OF CHROMOSOMES PROTEIN 2"/>
    <property type="match status" value="1"/>
</dbReference>
<comment type="caution">
    <text evidence="2">The sequence shown here is derived from an EMBL/GenBank/DDBJ whole genome shotgun (WGS) entry which is preliminary data.</text>
</comment>
<organism evidence="2 3">
    <name type="scientific">Pocillopora meandrina</name>
    <dbReference type="NCBI Taxonomy" id="46732"/>
    <lineage>
        <taxon>Eukaryota</taxon>
        <taxon>Metazoa</taxon>
        <taxon>Cnidaria</taxon>
        <taxon>Anthozoa</taxon>
        <taxon>Hexacorallia</taxon>
        <taxon>Scleractinia</taxon>
        <taxon>Astrocoeniina</taxon>
        <taxon>Pocilloporidae</taxon>
        <taxon>Pocillopora</taxon>
    </lineage>
</organism>
<evidence type="ECO:0000313" key="3">
    <source>
        <dbReference type="Proteomes" id="UP001159428"/>
    </source>
</evidence>
<keyword evidence="3" id="KW-1185">Reference proteome</keyword>
<feature type="coiled-coil region" evidence="1">
    <location>
        <begin position="58"/>
        <end position="543"/>
    </location>
</feature>
<keyword evidence="1" id="KW-0175">Coiled coil</keyword>